<dbReference type="EMBL" id="CP017075">
    <property type="protein sequence ID" value="AOR77719.1"/>
    <property type="molecule type" value="Genomic_DNA"/>
</dbReference>
<dbReference type="STRING" id="158500.BES08_13845"/>
<dbReference type="Gene3D" id="2.70.70.10">
    <property type="entry name" value="Glucose Permease (Domain IIA)"/>
    <property type="match status" value="1"/>
</dbReference>
<evidence type="ECO:0000259" key="2">
    <source>
        <dbReference type="Pfam" id="PF01551"/>
    </source>
</evidence>
<organism evidence="4 5">
    <name type="scientific">Novosphingobium resinovorum</name>
    <dbReference type="NCBI Taxonomy" id="158500"/>
    <lineage>
        <taxon>Bacteria</taxon>
        <taxon>Pseudomonadati</taxon>
        <taxon>Pseudomonadota</taxon>
        <taxon>Alphaproteobacteria</taxon>
        <taxon>Sphingomonadales</taxon>
        <taxon>Sphingomonadaceae</taxon>
        <taxon>Novosphingobium</taxon>
    </lineage>
</organism>
<dbReference type="EMBL" id="JFYZ01000010">
    <property type="protein sequence ID" value="EZP82033.1"/>
    <property type="molecule type" value="Genomic_DNA"/>
</dbReference>
<dbReference type="Proteomes" id="UP000094626">
    <property type="component" value="Chromosome"/>
</dbReference>
<keyword evidence="1" id="KW-0732">Signal</keyword>
<dbReference type="PATRIC" id="fig|158500.4.peg.2094"/>
<protein>
    <submittedName>
        <fullName evidence="3 4">Peptidase M23</fullName>
    </submittedName>
</protein>
<dbReference type="Proteomes" id="UP000024329">
    <property type="component" value="Unassembled WGS sequence"/>
</dbReference>
<gene>
    <name evidence="3" type="ORF">BES08_13845</name>
    <name evidence="4" type="ORF">BV97_02056</name>
</gene>
<dbReference type="FunFam" id="2.70.70.10:FF:000006">
    <property type="entry name" value="M23 family peptidase"/>
    <property type="match status" value="1"/>
</dbReference>
<dbReference type="RefSeq" id="WP_008831386.1">
    <property type="nucleotide sequence ID" value="NZ_CP017075.1"/>
</dbReference>
<feature type="domain" description="M23ase beta-sheet core" evidence="2">
    <location>
        <begin position="265"/>
        <end position="359"/>
    </location>
</feature>
<reference evidence="3" key="2">
    <citation type="submission" date="2016-08" db="EMBL/GenBank/DDBJ databases">
        <authorList>
            <person name="Seilhamer J.J."/>
        </authorList>
    </citation>
    <scope>NUCLEOTIDE SEQUENCE [LARGE SCALE GENOMIC DNA]</scope>
    <source>
        <strain evidence="3">SA1</strain>
    </source>
</reference>
<dbReference type="CDD" id="cd12797">
    <property type="entry name" value="M23_peptidase"/>
    <property type="match status" value="1"/>
</dbReference>
<evidence type="ECO:0000313" key="6">
    <source>
        <dbReference type="Proteomes" id="UP000094626"/>
    </source>
</evidence>
<accession>A0A031JZ27</accession>
<dbReference type="eggNOG" id="COG0739">
    <property type="taxonomic scope" value="Bacteria"/>
</dbReference>
<dbReference type="PANTHER" id="PTHR21666:SF289">
    <property type="entry name" value="L-ALA--D-GLU ENDOPEPTIDASE"/>
    <property type="match status" value="1"/>
</dbReference>
<dbReference type="Pfam" id="PF01551">
    <property type="entry name" value="Peptidase_M23"/>
    <property type="match status" value="1"/>
</dbReference>
<dbReference type="GO" id="GO:0004222">
    <property type="term" value="F:metalloendopeptidase activity"/>
    <property type="evidence" value="ECO:0007669"/>
    <property type="project" value="TreeGrafter"/>
</dbReference>
<evidence type="ECO:0000313" key="3">
    <source>
        <dbReference type="EMBL" id="AOR77719.1"/>
    </source>
</evidence>
<evidence type="ECO:0000313" key="5">
    <source>
        <dbReference type="Proteomes" id="UP000024329"/>
    </source>
</evidence>
<dbReference type="PANTHER" id="PTHR21666">
    <property type="entry name" value="PEPTIDASE-RELATED"/>
    <property type="match status" value="1"/>
</dbReference>
<sequence length="383" mass="40475">MLSKSTGAFIQRLRTAFPDREFIMRSQGQVRFIRVSARAQKIAAGAAVGVLGMWAASVGALALSQASVGSESAALAERAANVAKAEKSVAQYRRNVDSVASDLARRQQFIEQMVDAHIQELPEESGDTRPTAQTEATAKKVSAAVPGVGNLADIEAKQLALVDRLTRYADQRSDAAMASIRKLGLNPNAMISRARMAEGGPLVKLATGADGSVDPRFLTMGKSLARMDALENGLASIPQVSPAHVAYVSSSYGYRSDPFTGGAAFHAGLDFPGPMGSPIYAAAKGRVTFVGQKSGYGNCIEVTHGNGLMTRYGHLSGFRTRVGQDVDAGALIGAMGSTGRSTGPHLHFEVRVNDHPVNPRPFLEAARLQGANNSSNRGQEENH</sequence>
<reference evidence="4 5" key="1">
    <citation type="submission" date="2014-03" db="EMBL/GenBank/DDBJ databases">
        <title>Whole genome sequence of Novosphingobium resinovorum KF1.</title>
        <authorList>
            <person name="Gan H.M."/>
            <person name="Gan H.Y."/>
            <person name="Chew T.H."/>
            <person name="Savka M.A."/>
        </authorList>
    </citation>
    <scope>NUCLEOTIDE SEQUENCE [LARGE SCALE GENOMIC DNA]</scope>
    <source>
        <strain evidence="4 5">KF1</strain>
    </source>
</reference>
<dbReference type="InterPro" id="IPR050570">
    <property type="entry name" value="Cell_wall_metabolism_enzyme"/>
</dbReference>
<dbReference type="InterPro" id="IPR016047">
    <property type="entry name" value="M23ase_b-sheet_dom"/>
</dbReference>
<dbReference type="InterPro" id="IPR011055">
    <property type="entry name" value="Dup_hybrid_motif"/>
</dbReference>
<dbReference type="KEGG" id="nre:BES08_13845"/>
<proteinExistence type="predicted"/>
<dbReference type="SUPFAM" id="SSF51261">
    <property type="entry name" value="Duplicated hybrid motif"/>
    <property type="match status" value="1"/>
</dbReference>
<name>A0A031JZ27_9SPHN</name>
<evidence type="ECO:0000313" key="4">
    <source>
        <dbReference type="EMBL" id="EZP82033.1"/>
    </source>
</evidence>
<dbReference type="AlphaFoldDB" id="A0A031JZ27"/>
<keyword evidence="6" id="KW-1185">Reference proteome</keyword>
<reference evidence="6" key="3">
    <citation type="journal article" date="2017" name="J. Biotechnol.">
        <title>Complete genome sequence of Novosphingobium resinovorum SA1, a versatile xenobiotic-degrading bacterium capable of utilizing sulfanilic acid.</title>
        <authorList>
            <person name="Hegedus B."/>
            <person name="Kos P.B."/>
            <person name="Balint B."/>
            <person name="Maroti G."/>
            <person name="Gan H.M."/>
            <person name="Perei K."/>
            <person name="Rakhely G."/>
        </authorList>
    </citation>
    <scope>NUCLEOTIDE SEQUENCE [LARGE SCALE GENOMIC DNA]</scope>
    <source>
        <strain evidence="6">SA1</strain>
    </source>
</reference>
<evidence type="ECO:0000256" key="1">
    <source>
        <dbReference type="ARBA" id="ARBA00022729"/>
    </source>
</evidence>